<dbReference type="GO" id="GO:0004175">
    <property type="term" value="F:endopeptidase activity"/>
    <property type="evidence" value="ECO:0007669"/>
    <property type="project" value="UniProtKB-ARBA"/>
</dbReference>
<keyword evidence="3" id="KW-0378">Hydrolase</keyword>
<dbReference type="AlphaFoldDB" id="A0A366XZT1"/>
<feature type="transmembrane region" description="Helical" evidence="1">
    <location>
        <begin position="6"/>
        <end position="35"/>
    </location>
</feature>
<evidence type="ECO:0000313" key="3">
    <source>
        <dbReference type="EMBL" id="RBW70635.1"/>
    </source>
</evidence>
<organism evidence="3 4">
    <name type="scientific">Bacillus taeanensis</name>
    <dbReference type="NCBI Taxonomy" id="273032"/>
    <lineage>
        <taxon>Bacteria</taxon>
        <taxon>Bacillati</taxon>
        <taxon>Bacillota</taxon>
        <taxon>Bacilli</taxon>
        <taxon>Bacillales</taxon>
        <taxon>Bacillaceae</taxon>
        <taxon>Bacillus</taxon>
    </lineage>
</organism>
<dbReference type="OrthoDB" id="1903300at2"/>
<feature type="domain" description="CAAX prenyl protease 2/Lysostaphin resistance protein A-like" evidence="2">
    <location>
        <begin position="100"/>
        <end position="188"/>
    </location>
</feature>
<dbReference type="EMBL" id="QOCW01000004">
    <property type="protein sequence ID" value="RBW70635.1"/>
    <property type="molecule type" value="Genomic_DNA"/>
</dbReference>
<dbReference type="Proteomes" id="UP000253314">
    <property type="component" value="Unassembled WGS sequence"/>
</dbReference>
<dbReference type="RefSeq" id="WP_113805089.1">
    <property type="nucleotide sequence ID" value="NZ_QOCW01000004.1"/>
</dbReference>
<dbReference type="GO" id="GO:0006508">
    <property type="term" value="P:proteolysis"/>
    <property type="evidence" value="ECO:0007669"/>
    <property type="project" value="UniProtKB-KW"/>
</dbReference>
<feature type="transmembrane region" description="Helical" evidence="1">
    <location>
        <begin position="177"/>
        <end position="195"/>
    </location>
</feature>
<dbReference type="GO" id="GO:0080120">
    <property type="term" value="P:CAAX-box protein maturation"/>
    <property type="evidence" value="ECO:0007669"/>
    <property type="project" value="UniProtKB-ARBA"/>
</dbReference>
<keyword evidence="1" id="KW-1133">Transmembrane helix</keyword>
<feature type="transmembrane region" description="Helical" evidence="1">
    <location>
        <begin position="151"/>
        <end position="170"/>
    </location>
</feature>
<accession>A0A366XZT1</accession>
<evidence type="ECO:0000313" key="4">
    <source>
        <dbReference type="Proteomes" id="UP000253314"/>
    </source>
</evidence>
<protein>
    <submittedName>
        <fullName evidence="3">CPBP family intramembrane metalloprotease</fullName>
    </submittedName>
</protein>
<keyword evidence="4" id="KW-1185">Reference proteome</keyword>
<dbReference type="Pfam" id="PF02517">
    <property type="entry name" value="Rce1-like"/>
    <property type="match status" value="1"/>
</dbReference>
<reference evidence="3 4" key="1">
    <citation type="submission" date="2018-07" db="EMBL/GenBank/DDBJ databases">
        <title>Lottiidibacillus patelloidae gen. nov., sp. nov., isolated from the intestinal tract of a marine limpet and the reclassification of B. taeanensis BH030017T, B. algicola KMM 3737T and B. hwajinpoensis SW-72T as genus Lottiidibacillus.</title>
        <authorList>
            <person name="Liu R."/>
            <person name="Huang Z."/>
        </authorList>
    </citation>
    <scope>NUCLEOTIDE SEQUENCE [LARGE SCALE GENOMIC DNA]</scope>
    <source>
        <strain evidence="3 4">BH030017</strain>
    </source>
</reference>
<dbReference type="InterPro" id="IPR003675">
    <property type="entry name" value="Rce1/LyrA-like_dom"/>
</dbReference>
<name>A0A366XZT1_9BACI</name>
<feature type="transmembrane region" description="Helical" evidence="1">
    <location>
        <begin position="100"/>
        <end position="117"/>
    </location>
</feature>
<sequence length="196" mass="22922">MIIVNLIAAHLLIGFSFFISSEYFWIIFSISLFLLSMIAFRSRLIYWTKLKKTHLWISLCSAVMLYFIFFTGKALTALLFPDFLDTLSLLYATIQPYQNWHFFSLFLLIIPGEEFFWRGYLQTKLYERFSPITSIILSTMLYASAHLYSGSILLVLAAITGGIVWGWLYYYTKNLTISILSHLFFDFLLFIAFPLL</sequence>
<proteinExistence type="predicted"/>
<keyword evidence="3" id="KW-0645">Protease</keyword>
<keyword evidence="1" id="KW-0812">Transmembrane</keyword>
<dbReference type="GO" id="GO:0008237">
    <property type="term" value="F:metallopeptidase activity"/>
    <property type="evidence" value="ECO:0007669"/>
    <property type="project" value="UniProtKB-KW"/>
</dbReference>
<gene>
    <name evidence="3" type="ORF">DS031_06400</name>
</gene>
<feature type="transmembrane region" description="Helical" evidence="1">
    <location>
        <begin position="55"/>
        <end position="80"/>
    </location>
</feature>
<comment type="caution">
    <text evidence="3">The sequence shown here is derived from an EMBL/GenBank/DDBJ whole genome shotgun (WGS) entry which is preliminary data.</text>
</comment>
<keyword evidence="1" id="KW-0472">Membrane</keyword>
<feature type="transmembrane region" description="Helical" evidence="1">
    <location>
        <begin position="129"/>
        <end position="145"/>
    </location>
</feature>
<evidence type="ECO:0000259" key="2">
    <source>
        <dbReference type="Pfam" id="PF02517"/>
    </source>
</evidence>
<keyword evidence="3" id="KW-0482">Metalloprotease</keyword>
<evidence type="ECO:0000256" key="1">
    <source>
        <dbReference type="SAM" id="Phobius"/>
    </source>
</evidence>